<dbReference type="AlphaFoldDB" id="A0A150PPC0"/>
<reference evidence="14 15" key="1">
    <citation type="submission" date="2014-02" db="EMBL/GenBank/DDBJ databases">
        <title>The small core and large imbalanced accessory genome model reveals a collaborative survival strategy of Sorangium cellulosum strains in nature.</title>
        <authorList>
            <person name="Han K."/>
            <person name="Peng R."/>
            <person name="Blom J."/>
            <person name="Li Y.-Z."/>
        </authorList>
    </citation>
    <scope>NUCLEOTIDE SEQUENCE [LARGE SCALE GENOMIC DNA]</scope>
    <source>
        <strain evidence="14 15">So0157-25</strain>
    </source>
</reference>
<keyword evidence="7" id="KW-0520">NAD</keyword>
<evidence type="ECO:0000256" key="6">
    <source>
        <dbReference type="ARBA" id="ARBA00018569"/>
    </source>
</evidence>
<dbReference type="InterPro" id="IPR036291">
    <property type="entry name" value="NAD(P)-bd_dom_sf"/>
</dbReference>
<proteinExistence type="inferred from homology"/>
<evidence type="ECO:0000256" key="4">
    <source>
        <dbReference type="ARBA" id="ARBA00007637"/>
    </source>
</evidence>
<dbReference type="SUPFAM" id="SSF51735">
    <property type="entry name" value="NAD(P)-binding Rossmann-fold domains"/>
    <property type="match status" value="1"/>
</dbReference>
<dbReference type="Proteomes" id="UP000075420">
    <property type="component" value="Unassembled WGS sequence"/>
</dbReference>
<organism evidence="14 15">
    <name type="scientific">Sorangium cellulosum</name>
    <name type="common">Polyangium cellulosum</name>
    <dbReference type="NCBI Taxonomy" id="56"/>
    <lineage>
        <taxon>Bacteria</taxon>
        <taxon>Pseudomonadati</taxon>
        <taxon>Myxococcota</taxon>
        <taxon>Polyangia</taxon>
        <taxon>Polyangiales</taxon>
        <taxon>Polyangiaceae</taxon>
        <taxon>Sorangium</taxon>
    </lineage>
</organism>
<feature type="domain" description="NAD-dependent epimerase/dehydratase" evidence="13">
    <location>
        <begin position="22"/>
        <end position="229"/>
    </location>
</feature>
<keyword evidence="8" id="KW-0299">Galactose metabolism</keyword>
<evidence type="ECO:0000256" key="2">
    <source>
        <dbReference type="ARBA" id="ARBA00001911"/>
    </source>
</evidence>
<comment type="pathway">
    <text evidence="3">Carbohydrate metabolism; galactose metabolism.</text>
</comment>
<evidence type="ECO:0000256" key="10">
    <source>
        <dbReference type="ARBA" id="ARBA00031367"/>
    </source>
</evidence>
<evidence type="ECO:0000256" key="3">
    <source>
        <dbReference type="ARBA" id="ARBA00004947"/>
    </source>
</evidence>
<dbReference type="PANTHER" id="PTHR43725:SF47">
    <property type="entry name" value="UDP-GLUCOSE 4-EPIMERASE"/>
    <property type="match status" value="1"/>
</dbReference>
<evidence type="ECO:0000256" key="12">
    <source>
        <dbReference type="SAM" id="MobiDB-lite"/>
    </source>
</evidence>
<comment type="caution">
    <text evidence="14">The sequence shown here is derived from an EMBL/GenBank/DDBJ whole genome shotgun (WGS) entry which is preliminary data.</text>
</comment>
<feature type="region of interest" description="Disordered" evidence="12">
    <location>
        <begin position="343"/>
        <end position="364"/>
    </location>
</feature>
<feature type="non-terminal residue" evidence="14">
    <location>
        <position position="1"/>
    </location>
</feature>
<evidence type="ECO:0000256" key="5">
    <source>
        <dbReference type="ARBA" id="ARBA00013189"/>
    </source>
</evidence>
<accession>A0A150PPC0</accession>
<name>A0A150PPC0_SORCE</name>
<comment type="cofactor">
    <cofactor evidence="2">
        <name>NAD(+)</name>
        <dbReference type="ChEBI" id="CHEBI:57540"/>
    </cofactor>
</comment>
<dbReference type="InterPro" id="IPR001509">
    <property type="entry name" value="Epimerase_deHydtase"/>
</dbReference>
<dbReference type="GO" id="GO:0005829">
    <property type="term" value="C:cytosol"/>
    <property type="evidence" value="ECO:0007669"/>
    <property type="project" value="TreeGrafter"/>
</dbReference>
<sequence>GALLRRRHGRPAPFTEVLSMRVLVIGGTGLISTAIVEQLLARGDRVTLFNRGVTARRFEGDVDVIVGDRWKYAEFEREMQQRTFDAVIDMVAFAPENADSLLRAFSGRAGHLVVCSTVCVYGGPLTRSPATDDEPHRPVTKYGQSKSRIESTLLAANGRDGLKTTILRPSFTTGEGHTALGALYFDDSMADRARRGLPLVVHDDGATPWAIAHVSDVARGFVSALGNEKAYGQAYHLTSDEHTTWGGVFAALQEAAGGKSPVVSIPTDWLYEVAPRRMVGVKFIYRYGSIFDNSKAARDLGFRTTVPLVETFRRQIAWSERAGAYRRAEQEPLQDTLIDAFTNGRRPAPGQVHDFNPWGNEPES</sequence>
<evidence type="ECO:0000256" key="11">
    <source>
        <dbReference type="ARBA" id="ARBA00033067"/>
    </source>
</evidence>
<evidence type="ECO:0000256" key="8">
    <source>
        <dbReference type="ARBA" id="ARBA00023144"/>
    </source>
</evidence>
<protein>
    <recommendedName>
        <fullName evidence="6">UDP-glucose 4-epimerase</fullName>
        <ecNumber evidence="5">5.1.3.2</ecNumber>
    </recommendedName>
    <alternativeName>
        <fullName evidence="11">Galactowaldenase</fullName>
    </alternativeName>
    <alternativeName>
        <fullName evidence="10">UDP-galactose 4-epimerase</fullName>
    </alternativeName>
</protein>
<dbReference type="EMBL" id="JELY01001002">
    <property type="protein sequence ID" value="KYF57278.1"/>
    <property type="molecule type" value="Genomic_DNA"/>
</dbReference>
<gene>
    <name evidence="14" type="ORF">BE08_32380</name>
</gene>
<evidence type="ECO:0000313" key="15">
    <source>
        <dbReference type="Proteomes" id="UP000075420"/>
    </source>
</evidence>
<keyword evidence="9" id="KW-0413">Isomerase</keyword>
<dbReference type="Gene3D" id="3.40.50.720">
    <property type="entry name" value="NAD(P)-binding Rossmann-like Domain"/>
    <property type="match status" value="1"/>
</dbReference>
<evidence type="ECO:0000256" key="7">
    <source>
        <dbReference type="ARBA" id="ARBA00023027"/>
    </source>
</evidence>
<comment type="similarity">
    <text evidence="4">Belongs to the NAD(P)-dependent epimerase/dehydratase family.</text>
</comment>
<evidence type="ECO:0000256" key="9">
    <source>
        <dbReference type="ARBA" id="ARBA00023235"/>
    </source>
</evidence>
<dbReference type="GO" id="GO:0006012">
    <property type="term" value="P:galactose metabolic process"/>
    <property type="evidence" value="ECO:0007669"/>
    <property type="project" value="UniProtKB-KW"/>
</dbReference>
<dbReference type="EC" id="5.1.3.2" evidence="5"/>
<keyword evidence="8" id="KW-0119">Carbohydrate metabolism</keyword>
<dbReference type="PANTHER" id="PTHR43725">
    <property type="entry name" value="UDP-GLUCOSE 4-EPIMERASE"/>
    <property type="match status" value="1"/>
</dbReference>
<evidence type="ECO:0000256" key="1">
    <source>
        <dbReference type="ARBA" id="ARBA00000083"/>
    </source>
</evidence>
<dbReference type="Pfam" id="PF01370">
    <property type="entry name" value="Epimerase"/>
    <property type="match status" value="1"/>
</dbReference>
<comment type="catalytic activity">
    <reaction evidence="1">
        <text>UDP-alpha-D-glucose = UDP-alpha-D-galactose</text>
        <dbReference type="Rhea" id="RHEA:22168"/>
        <dbReference type="ChEBI" id="CHEBI:58885"/>
        <dbReference type="ChEBI" id="CHEBI:66914"/>
        <dbReference type="EC" id="5.1.3.2"/>
    </reaction>
</comment>
<evidence type="ECO:0000259" key="13">
    <source>
        <dbReference type="Pfam" id="PF01370"/>
    </source>
</evidence>
<evidence type="ECO:0000313" key="14">
    <source>
        <dbReference type="EMBL" id="KYF57278.1"/>
    </source>
</evidence>
<dbReference type="GO" id="GO:0003978">
    <property type="term" value="F:UDP-glucose 4-epimerase activity"/>
    <property type="evidence" value="ECO:0007669"/>
    <property type="project" value="UniProtKB-EC"/>
</dbReference>